<dbReference type="GO" id="GO:0051010">
    <property type="term" value="F:microtubule plus-end binding"/>
    <property type="evidence" value="ECO:0007669"/>
    <property type="project" value="InterPro"/>
</dbReference>
<dbReference type="GO" id="GO:0099070">
    <property type="term" value="C:static microtubule bundle"/>
    <property type="evidence" value="ECO:0007669"/>
    <property type="project" value="UniProtKB-ARBA"/>
</dbReference>
<dbReference type="GO" id="GO:0046785">
    <property type="term" value="P:microtubule polymerization"/>
    <property type="evidence" value="ECO:0007669"/>
    <property type="project" value="InterPro"/>
</dbReference>
<dbReference type="SUPFAM" id="SSF48371">
    <property type="entry name" value="ARM repeat"/>
    <property type="match status" value="2"/>
</dbReference>
<feature type="domain" description="TOG" evidence="8">
    <location>
        <begin position="1389"/>
        <end position="1639"/>
    </location>
</feature>
<dbReference type="GO" id="GO:0000022">
    <property type="term" value="P:mitotic spindle elongation"/>
    <property type="evidence" value="ECO:0007669"/>
    <property type="project" value="UniProtKB-ARBA"/>
</dbReference>
<dbReference type="FunFam" id="1.25.10.10:FF:000019">
    <property type="entry name" value="Cytoskeleton-associated protein 5"/>
    <property type="match status" value="1"/>
</dbReference>
<dbReference type="InterPro" id="IPR045110">
    <property type="entry name" value="XMAP215"/>
</dbReference>
<dbReference type="GO" id="GO:1990571">
    <property type="term" value="P:meiotic centromere clustering"/>
    <property type="evidence" value="ECO:0007669"/>
    <property type="project" value="UniProtKB-ARBA"/>
</dbReference>
<feature type="region of interest" description="Disordered" evidence="7">
    <location>
        <begin position="2156"/>
        <end position="2270"/>
    </location>
</feature>
<dbReference type="OrthoDB" id="205662at2759"/>
<dbReference type="InterPro" id="IPR016024">
    <property type="entry name" value="ARM-type_fold"/>
</dbReference>
<dbReference type="STRING" id="1890683.A0A427Y3F9"/>
<feature type="compositionally biased region" description="Polar residues" evidence="7">
    <location>
        <begin position="975"/>
        <end position="990"/>
    </location>
</feature>
<dbReference type="InterPro" id="IPR021133">
    <property type="entry name" value="HEAT_type_2"/>
</dbReference>
<comment type="caution">
    <text evidence="9">The sequence shown here is derived from an EMBL/GenBank/DDBJ whole genome shotgun (WGS) entry which is preliminary data.</text>
</comment>
<feature type="compositionally biased region" description="Low complexity" evidence="7">
    <location>
        <begin position="1329"/>
        <end position="1349"/>
    </location>
</feature>
<evidence type="ECO:0000256" key="4">
    <source>
        <dbReference type="ARBA" id="ARBA00023212"/>
    </source>
</evidence>
<dbReference type="FunFam" id="1.25.10.10:FF:000068">
    <property type="entry name" value="cytoskeleton-associated protein 5 isoform X1"/>
    <property type="match status" value="1"/>
</dbReference>
<dbReference type="PANTHER" id="PTHR12609">
    <property type="entry name" value="MICROTUBULE ASSOCIATED PROTEIN XMAP215"/>
    <property type="match status" value="1"/>
</dbReference>
<reference evidence="9 10" key="1">
    <citation type="submission" date="2018-11" db="EMBL/GenBank/DDBJ databases">
        <title>Genome sequence of Saitozyma podzolica DSM 27192.</title>
        <authorList>
            <person name="Aliyu H."/>
            <person name="Gorte O."/>
            <person name="Ochsenreither K."/>
        </authorList>
    </citation>
    <scope>NUCLEOTIDE SEQUENCE [LARGE SCALE GENOMIC DNA]</scope>
    <source>
        <strain evidence="9 10">DSM 27192</strain>
    </source>
</reference>
<dbReference type="GO" id="GO:0051315">
    <property type="term" value="P:attachment of mitotic spindle microtubules to kinetochore"/>
    <property type="evidence" value="ECO:0007669"/>
    <property type="project" value="UniProtKB-ARBA"/>
</dbReference>
<feature type="repeat" description="HEAT" evidence="6">
    <location>
        <begin position="538"/>
        <end position="576"/>
    </location>
</feature>
<feature type="domain" description="TOG" evidence="8">
    <location>
        <begin position="1013"/>
        <end position="1248"/>
    </location>
</feature>
<evidence type="ECO:0000256" key="7">
    <source>
        <dbReference type="SAM" id="MobiDB-lite"/>
    </source>
</evidence>
<keyword evidence="3" id="KW-0677">Repeat</keyword>
<comment type="similarity">
    <text evidence="5">Belongs to the TOG/XMAP215 family.</text>
</comment>
<dbReference type="InterPro" id="IPR011989">
    <property type="entry name" value="ARM-like"/>
</dbReference>
<feature type="region of interest" description="Disordered" evidence="7">
    <location>
        <begin position="62"/>
        <end position="82"/>
    </location>
</feature>
<evidence type="ECO:0000256" key="3">
    <source>
        <dbReference type="ARBA" id="ARBA00022737"/>
    </source>
</evidence>
<feature type="compositionally biased region" description="Low complexity" evidence="7">
    <location>
        <begin position="2084"/>
        <end position="2094"/>
    </location>
</feature>
<feature type="compositionally biased region" description="Gly residues" evidence="7">
    <location>
        <begin position="2222"/>
        <end position="2236"/>
    </location>
</feature>
<feature type="domain" description="TOG" evidence="8">
    <location>
        <begin position="748"/>
        <end position="982"/>
    </location>
</feature>
<dbReference type="GO" id="GO:0061863">
    <property type="term" value="F:microtubule plus end polymerase"/>
    <property type="evidence" value="ECO:0007669"/>
    <property type="project" value="InterPro"/>
</dbReference>
<keyword evidence="4" id="KW-0206">Cytoskeleton</keyword>
<dbReference type="EMBL" id="RSCD01000019">
    <property type="protein sequence ID" value="RSH85619.1"/>
    <property type="molecule type" value="Genomic_DNA"/>
</dbReference>
<proteinExistence type="inferred from homology"/>
<keyword evidence="2" id="KW-0963">Cytoplasm</keyword>
<dbReference type="Proteomes" id="UP000279259">
    <property type="component" value="Unassembled WGS sequence"/>
</dbReference>
<feature type="compositionally biased region" description="Low complexity" evidence="7">
    <location>
        <begin position="673"/>
        <end position="691"/>
    </location>
</feature>
<feature type="compositionally biased region" description="Basic and acidic residues" evidence="7">
    <location>
        <begin position="2156"/>
        <end position="2170"/>
    </location>
</feature>
<dbReference type="PROSITE" id="PS50077">
    <property type="entry name" value="HEAT_REPEAT"/>
    <property type="match status" value="1"/>
</dbReference>
<comment type="subcellular location">
    <subcellularLocation>
        <location evidence="1">Cytoplasm</location>
        <location evidence="1">Cytoskeleton</location>
    </subcellularLocation>
</comment>
<feature type="region of interest" description="Disordered" evidence="7">
    <location>
        <begin position="601"/>
        <end position="743"/>
    </location>
</feature>
<feature type="domain" description="TOG" evidence="8">
    <location>
        <begin position="362"/>
        <end position="605"/>
    </location>
</feature>
<organism evidence="9 10">
    <name type="scientific">Saitozyma podzolica</name>
    <dbReference type="NCBI Taxonomy" id="1890683"/>
    <lineage>
        <taxon>Eukaryota</taxon>
        <taxon>Fungi</taxon>
        <taxon>Dikarya</taxon>
        <taxon>Basidiomycota</taxon>
        <taxon>Agaricomycotina</taxon>
        <taxon>Tremellomycetes</taxon>
        <taxon>Tremellales</taxon>
        <taxon>Trimorphomycetaceae</taxon>
        <taxon>Saitozyma</taxon>
    </lineage>
</organism>
<evidence type="ECO:0000256" key="5">
    <source>
        <dbReference type="ARBA" id="ARBA00025722"/>
    </source>
</evidence>
<evidence type="ECO:0000259" key="8">
    <source>
        <dbReference type="SMART" id="SM01349"/>
    </source>
</evidence>
<dbReference type="GO" id="GO:1990498">
    <property type="term" value="C:mitotic spindle microtubule"/>
    <property type="evidence" value="ECO:0007669"/>
    <property type="project" value="UniProtKB-ARBA"/>
</dbReference>
<dbReference type="InterPro" id="IPR048491">
    <property type="entry name" value="XMAP215_CLASP_TOG"/>
</dbReference>
<evidence type="ECO:0000256" key="2">
    <source>
        <dbReference type="ARBA" id="ARBA00022490"/>
    </source>
</evidence>
<protein>
    <submittedName>
        <fullName evidence="9">Stu2 protein</fullName>
    </submittedName>
</protein>
<feature type="region of interest" description="Disordered" evidence="7">
    <location>
        <begin position="975"/>
        <end position="1010"/>
    </location>
</feature>
<evidence type="ECO:0000313" key="10">
    <source>
        <dbReference type="Proteomes" id="UP000279259"/>
    </source>
</evidence>
<feature type="region of interest" description="Disordered" evidence="7">
    <location>
        <begin position="312"/>
        <end position="351"/>
    </location>
</feature>
<dbReference type="InterPro" id="IPR034085">
    <property type="entry name" value="TOG"/>
</dbReference>
<dbReference type="SMART" id="SM01349">
    <property type="entry name" value="TOG"/>
    <property type="match status" value="5"/>
</dbReference>
<feature type="region of interest" description="Disordered" evidence="7">
    <location>
        <begin position="1652"/>
        <end position="1769"/>
    </location>
</feature>
<accession>A0A427Y3F9</accession>
<dbReference type="GO" id="GO:0005881">
    <property type="term" value="C:cytoplasmic microtubule"/>
    <property type="evidence" value="ECO:0007669"/>
    <property type="project" value="UniProtKB-ARBA"/>
</dbReference>
<feature type="region of interest" description="Disordered" evidence="7">
    <location>
        <begin position="2046"/>
        <end position="2099"/>
    </location>
</feature>
<evidence type="ECO:0000256" key="6">
    <source>
        <dbReference type="PROSITE-ProRule" id="PRU00103"/>
    </source>
</evidence>
<feature type="compositionally biased region" description="Polar residues" evidence="7">
    <location>
        <begin position="2046"/>
        <end position="2061"/>
    </location>
</feature>
<feature type="compositionally biased region" description="Low complexity" evidence="7">
    <location>
        <begin position="645"/>
        <end position="661"/>
    </location>
</feature>
<feature type="compositionally biased region" description="Low complexity" evidence="7">
    <location>
        <begin position="605"/>
        <end position="620"/>
    </location>
</feature>
<name>A0A427Y3F9_9TREE</name>
<dbReference type="GO" id="GO:0044732">
    <property type="term" value="C:mitotic spindle pole body"/>
    <property type="evidence" value="ECO:0007669"/>
    <property type="project" value="UniProtKB-ARBA"/>
</dbReference>
<dbReference type="Pfam" id="PF21041">
    <property type="entry name" value="XMAP215_CLASP_TOG"/>
    <property type="match status" value="3"/>
</dbReference>
<feature type="compositionally biased region" description="Low complexity" evidence="7">
    <location>
        <begin position="704"/>
        <end position="735"/>
    </location>
</feature>
<evidence type="ECO:0000256" key="1">
    <source>
        <dbReference type="ARBA" id="ARBA00004245"/>
    </source>
</evidence>
<feature type="domain" description="TOG" evidence="8">
    <location>
        <begin position="92"/>
        <end position="318"/>
    </location>
</feature>
<evidence type="ECO:0000313" key="9">
    <source>
        <dbReference type="EMBL" id="RSH85619.1"/>
    </source>
</evidence>
<dbReference type="Gene3D" id="1.25.10.10">
    <property type="entry name" value="Leucine-rich Repeat Variant"/>
    <property type="match status" value="5"/>
</dbReference>
<sequence>MWHFLSVPAPIETRLQPTRGVSTRNHIQGHLLNLPFSFTTSISLIGLSLSARDSAAGVLWCGPPSPDQRNDPASGQRSLRDNGARKLERIEMDGEPPQEEDFSQIPIIERSQHKNWKARLSAYTDVIAKSAKTASDTDPFFRPYVSDGSLLKKWCLDANAVAQEKGIEAATAIVQSDVVPALVDKSLGAARAGTKKKGAELCAMFVEVENTGEGVMTDVLVGLDSKQPKVVAGSVSALKDVVEAFGVQSIGNIKPLLKVLSKIFAHSDKTVRAEGTSLVLVLYTYLGPALLPSLAELKPVQMAELQKSFDSMDAEGKGAGSGKPTRWTRKVQREREAAQDVGGGNNAGETVEEEAAPIDPRSLLDPVNVFSLFPSDLDERLASSKWKDRLESLEECNKVLAQPQNARIADSNVDAYGSLVQTLGAKCKSDANVNVVIEAAKLLEGLARGIGKPFGRYRAMVMSGCLERLKERKATVVEALAKALDAVFSTTALSEIVEDVLAQMKSKNPQVREHTLKFLHRSLQTTLDAPGKDQVKPLAEALVALLGDSVEAVRTSAADCLGTLMKILGERAFNPYIENVGELQMAKVKDAFAKAEIKYRGGAKGPAPKAASSAAPVKKAPIPRPAGSPPIKSSGKFNVPELADDFAPPTRAPPARFAPKAAPKDDDLLDEFAPPVKAPPARFAAKAPPKATGSAPASPPKPTPVARKPPAAAGPSKPAAVAKSAGAAGKAGPSKTLAVSPSEPVKYRYSSEDAAAQAADIIPADIQTKLADAAWKIRLEAAEELVKWVEEEGGADKIESEVMMRFLGKTPGWGEKNFQVSAKLYQVMALMAEKSPLFGKPAAALCIGPLSDKLGDLKLKKPAGDALAVFAEKTSLAFVLAQAYEPMTKQKAPKAQADALVWIKQQLTDFGIAGIPLRDLISFVKGGLGSPNALVRSSATQVLVTVKIFVGADISGFLEDLNPQLLATINSEFDKVSGQTPPEPSKTQADLQEAASGPAKAGGKSGGADPLDDLIPRVDLDKLVNQTSVVADSRSDAWKTRKEAFEALAGLLEIKSNSRLKPNMGEIGGVLKKAMADTNLSVKMLALGIISKIATGMGQPFEKYTRLLIAPIASVCADQKATTRSAALATLSAVADACGGLDSMYGGLATSLETTNPALRSSVLGWMAERLQAEPPTASSDLASLAGPIISCLEDRNGDVRKGAGAVLPFVVASAGFDHVMDQTSNLKPASRATIIPLINNAKASAPAPAPAAVAPPRAAASAPAVKAIKAPAPRSAPGSPAPTAVPTIKPPARSLAMKALSSAPSTRPTSGLGLDDRASGLPKPRTIPRPASAASQPPSTASSTTFASSSTSRVAPFVTSSLEFRTARQKKDAVRWVLESSPKPELTEYLQSQMEPHVTPELFAQLFSKDRRAEEDFMAALAGLADFYSDKAISSYHLPENEVSAIQLANVDLALKYAAIKMLSNNTQMAMRCLEVTGNVVDTMQKLNERFSDAEAKLFVPALIFKLGDAKFGAKLMPIFDSLDKVIPGSQLVQLLVQYGLEDKSAGKTCKNESLALIEKAYRKRGSILRTRDDRNFYEVVARCISDSGTRNAALSVMALLQLQGGSKSLEAVIEGMPQGSKDMLANRKATMAAARSGAGGPLVAKASAEALATADSPSRLRRPGAVASPGIPPRGSSPAVKSPIPRKSDSPRSRLAPPSTSSPAPSRGIPAPSGALRAATSALPTQSRLQRPSDVFGGKLSLQPLNRGASRPSNEVEMETPPSPPNKDPLMSLINEVQHDDLNRVVDSLKVLQQKLDENADAFRDNVQTLTDTLMDAMDRAFSPPENLRDSQYFRLVKHLIQTVSAVTSNQDLMRRLSYDHVYAVISGLSLHLVQADRLGGHVSELSRFINMILVQTLSTTERQMVFRAMFSLLFELVRDFEVDRTPADSAAAAHADLVIKCLWKRCKVLDDDFRTGRLRIGPLLRVLEDFVQQISPSEFRRRAMEGVAMGDMPLRTVKTVLQKMVAYGNDVGLEIYDELLGEFGDNAANTIVYSYIFRLAGHESTQPPGRSTPAVNGSSHERTSSSRPRSAASQVAKEDTAPTSAEASPPAQVETEAEKLVRKLIRSNNQSQQLDDLYHFVKTSPEAEGEVQAVLSAKLSAPVQTYVRRMLEQRRAEDHPSPSRHDTASPIRSPARPDSVPARAMPRKSFGPRPSSVAIDKSAPVDEQISHIKNIFSRGGAGSGSGSGSGSGMGSFEASASPPGQGQNSHGRPLSEISPPGQNLDVD</sequence>
<keyword evidence="10" id="KW-1185">Reference proteome</keyword>
<feature type="compositionally biased region" description="Low complexity" evidence="7">
    <location>
        <begin position="1695"/>
        <end position="1709"/>
    </location>
</feature>
<dbReference type="GO" id="GO:0030951">
    <property type="term" value="P:establishment or maintenance of microtubule cytoskeleton polarity"/>
    <property type="evidence" value="ECO:0007669"/>
    <property type="project" value="InterPro"/>
</dbReference>
<gene>
    <name evidence="9" type="primary">STU2</name>
    <name evidence="9" type="ORF">EHS25_003758</name>
</gene>
<feature type="region of interest" description="Disordered" evidence="7">
    <location>
        <begin position="1298"/>
        <end position="1349"/>
    </location>
</feature>